<dbReference type="Pfam" id="PF02037">
    <property type="entry name" value="SAP"/>
    <property type="match status" value="1"/>
</dbReference>
<feature type="compositionally biased region" description="Low complexity" evidence="1">
    <location>
        <begin position="114"/>
        <end position="128"/>
    </location>
</feature>
<feature type="region of interest" description="Disordered" evidence="1">
    <location>
        <begin position="202"/>
        <end position="272"/>
    </location>
</feature>
<evidence type="ECO:0000259" key="2">
    <source>
        <dbReference type="PROSITE" id="PS50800"/>
    </source>
</evidence>
<name>A0AAW0EW06_9TRYP</name>
<accession>A0AAW0EW06</accession>
<dbReference type="EMBL" id="JAECZO010000099">
    <property type="protein sequence ID" value="KAK7197255.1"/>
    <property type="molecule type" value="Genomic_DNA"/>
</dbReference>
<dbReference type="InterPro" id="IPR036361">
    <property type="entry name" value="SAP_dom_sf"/>
</dbReference>
<dbReference type="Gene3D" id="1.10.720.30">
    <property type="entry name" value="SAP domain"/>
    <property type="match status" value="1"/>
</dbReference>
<reference evidence="3 4" key="1">
    <citation type="journal article" date="2021" name="MBio">
        <title>A New Model Trypanosomatid, Novymonas esmeraldas: Genomic Perception of Its 'Candidatus Pandoraea novymonadis' Endosymbiont.</title>
        <authorList>
            <person name="Zakharova A."/>
            <person name="Saura A."/>
            <person name="Butenko A."/>
            <person name="Podesvova L."/>
            <person name="Warmusova S."/>
            <person name="Kostygov A.Y."/>
            <person name="Nenarokova A."/>
            <person name="Lukes J."/>
            <person name="Opperdoes F.R."/>
            <person name="Yurchenko V."/>
        </authorList>
    </citation>
    <scope>NUCLEOTIDE SEQUENCE [LARGE SCALE GENOMIC DNA]</scope>
    <source>
        <strain evidence="3 4">E262AT.01</strain>
    </source>
</reference>
<evidence type="ECO:0000256" key="1">
    <source>
        <dbReference type="SAM" id="MobiDB-lite"/>
    </source>
</evidence>
<dbReference type="AlphaFoldDB" id="A0AAW0EW06"/>
<proteinExistence type="predicted"/>
<gene>
    <name evidence="3" type="ORF">NESM_000671700</name>
</gene>
<feature type="region of interest" description="Disordered" evidence="1">
    <location>
        <begin position="113"/>
        <end position="170"/>
    </location>
</feature>
<feature type="compositionally biased region" description="Acidic residues" evidence="1">
    <location>
        <begin position="131"/>
        <end position="143"/>
    </location>
</feature>
<dbReference type="InterPro" id="IPR003034">
    <property type="entry name" value="SAP_dom"/>
</dbReference>
<evidence type="ECO:0000313" key="4">
    <source>
        <dbReference type="Proteomes" id="UP001430356"/>
    </source>
</evidence>
<dbReference type="SMART" id="SM00513">
    <property type="entry name" value="SAP"/>
    <property type="match status" value="1"/>
</dbReference>
<keyword evidence="4" id="KW-1185">Reference proteome</keyword>
<feature type="compositionally biased region" description="Polar residues" evidence="1">
    <location>
        <begin position="225"/>
        <end position="242"/>
    </location>
</feature>
<dbReference type="Proteomes" id="UP001430356">
    <property type="component" value="Unassembled WGS sequence"/>
</dbReference>
<feature type="region of interest" description="Disordered" evidence="1">
    <location>
        <begin position="289"/>
        <end position="314"/>
    </location>
</feature>
<sequence length="314" mass="33954">MDPVKRRLVYVADESEVLLGELSGTPPTRQSRMTRLLVPLSPRSSSQESPHTASPLPRPIDRALLVSYNGFLLTDGSGRFATPRDAAQAADIRTALRTCCVFLKQYLDARHAESASAESYSTAPSSSTYREEEDSDLEDSSDSEDVRVTSAQRAARVAKRRVARTSLRSPSKMTVAELKAFLRAHGLAITGNKACLLQRAHEHRRGGDEQPAVGGEEACVEASREPSQNPSSGNTTKRNSGASVSALLSSPRSSQLQSPKSPGDDEDARGIWGALVHAGSRLFRSGARASWGFHPRQPPDSDAVPPAKRRRRSA</sequence>
<comment type="caution">
    <text evidence="3">The sequence shown here is derived from an EMBL/GenBank/DDBJ whole genome shotgun (WGS) entry which is preliminary data.</text>
</comment>
<feature type="compositionally biased region" description="Low complexity" evidence="1">
    <location>
        <begin position="243"/>
        <end position="261"/>
    </location>
</feature>
<organism evidence="3 4">
    <name type="scientific">Novymonas esmeraldas</name>
    <dbReference type="NCBI Taxonomy" id="1808958"/>
    <lineage>
        <taxon>Eukaryota</taxon>
        <taxon>Discoba</taxon>
        <taxon>Euglenozoa</taxon>
        <taxon>Kinetoplastea</taxon>
        <taxon>Metakinetoplastina</taxon>
        <taxon>Trypanosomatida</taxon>
        <taxon>Trypanosomatidae</taxon>
        <taxon>Novymonas</taxon>
    </lineage>
</organism>
<feature type="domain" description="SAP" evidence="2">
    <location>
        <begin position="170"/>
        <end position="204"/>
    </location>
</feature>
<dbReference type="PROSITE" id="PS50800">
    <property type="entry name" value="SAP"/>
    <property type="match status" value="1"/>
</dbReference>
<protein>
    <submittedName>
        <fullName evidence="3">SAP domain containing protein</fullName>
    </submittedName>
</protein>
<dbReference type="SUPFAM" id="SSF68906">
    <property type="entry name" value="SAP domain"/>
    <property type="match status" value="1"/>
</dbReference>
<evidence type="ECO:0000313" key="3">
    <source>
        <dbReference type="EMBL" id="KAK7197255.1"/>
    </source>
</evidence>